<evidence type="ECO:0000256" key="8">
    <source>
        <dbReference type="ARBA" id="ARBA00023136"/>
    </source>
</evidence>
<comment type="similarity">
    <text evidence="2">Belongs to the complex I subunit 4L family.</text>
</comment>
<evidence type="ECO:0000256" key="9">
    <source>
        <dbReference type="ARBA" id="ARBA00031586"/>
    </source>
</evidence>
<feature type="transmembrane region" description="Helical" evidence="11">
    <location>
        <begin position="25"/>
        <end position="45"/>
    </location>
</feature>
<geneLocation type="mitochondrion" evidence="12"/>
<feature type="transmembrane region" description="Helical" evidence="11">
    <location>
        <begin position="52"/>
        <end position="77"/>
    </location>
</feature>
<dbReference type="GO" id="GO:0016020">
    <property type="term" value="C:membrane"/>
    <property type="evidence" value="ECO:0007669"/>
    <property type="project" value="UniProtKB-SubCell"/>
</dbReference>
<evidence type="ECO:0000256" key="5">
    <source>
        <dbReference type="ARBA" id="ARBA00022967"/>
    </source>
</evidence>
<evidence type="ECO:0000256" key="7">
    <source>
        <dbReference type="ARBA" id="ARBA00023027"/>
    </source>
</evidence>
<evidence type="ECO:0000313" key="12">
    <source>
        <dbReference type="EMBL" id="QDO72173.1"/>
    </source>
</evidence>
<dbReference type="Gene3D" id="1.10.287.3510">
    <property type="match status" value="1"/>
</dbReference>
<keyword evidence="7" id="KW-0520">NAD</keyword>
<name>A0A516F093_9HEMI</name>
<protein>
    <recommendedName>
        <fullName evidence="3">NADH-ubiquinone oxidoreductase chain 4L</fullName>
    </recommendedName>
    <alternativeName>
        <fullName evidence="9">NADH dehydrogenase subunit 4L</fullName>
    </alternativeName>
</protein>
<dbReference type="GO" id="GO:0008137">
    <property type="term" value="F:NADH dehydrogenase (ubiquinone) activity"/>
    <property type="evidence" value="ECO:0007669"/>
    <property type="project" value="UniProtKB-EC"/>
</dbReference>
<keyword evidence="5" id="KW-1278">Translocase</keyword>
<organism evidence="12">
    <name type="scientific">Gargara sp. 16071360</name>
    <dbReference type="NCBI Taxonomy" id="2591928"/>
    <lineage>
        <taxon>Eukaryota</taxon>
        <taxon>Metazoa</taxon>
        <taxon>Ecdysozoa</taxon>
        <taxon>Arthropoda</taxon>
        <taxon>Hexapoda</taxon>
        <taxon>Insecta</taxon>
        <taxon>Pterygota</taxon>
        <taxon>Neoptera</taxon>
        <taxon>Paraneoptera</taxon>
        <taxon>Hemiptera</taxon>
        <taxon>Auchenorrhyncha</taxon>
        <taxon>Membracoidea</taxon>
        <taxon>Membracidae</taxon>
        <taxon>Gargara</taxon>
    </lineage>
</organism>
<evidence type="ECO:0000256" key="11">
    <source>
        <dbReference type="SAM" id="Phobius"/>
    </source>
</evidence>
<proteinExistence type="inferred from homology"/>
<dbReference type="InterPro" id="IPR039428">
    <property type="entry name" value="NUOK/Mnh_C1-like"/>
</dbReference>
<keyword evidence="4 11" id="KW-0812">Transmembrane</keyword>
<evidence type="ECO:0000256" key="10">
    <source>
        <dbReference type="ARBA" id="ARBA00049551"/>
    </source>
</evidence>
<gene>
    <name evidence="12" type="primary">nad4l</name>
</gene>
<comment type="catalytic activity">
    <reaction evidence="10">
        <text>a ubiquinone + NADH + 5 H(+)(in) = a ubiquinol + NAD(+) + 4 H(+)(out)</text>
        <dbReference type="Rhea" id="RHEA:29091"/>
        <dbReference type="Rhea" id="RHEA-COMP:9565"/>
        <dbReference type="Rhea" id="RHEA-COMP:9566"/>
        <dbReference type="ChEBI" id="CHEBI:15378"/>
        <dbReference type="ChEBI" id="CHEBI:16389"/>
        <dbReference type="ChEBI" id="CHEBI:17976"/>
        <dbReference type="ChEBI" id="CHEBI:57540"/>
        <dbReference type="ChEBI" id="CHEBI:57945"/>
        <dbReference type="EC" id="7.1.1.2"/>
    </reaction>
</comment>
<evidence type="ECO:0000256" key="3">
    <source>
        <dbReference type="ARBA" id="ARBA00016612"/>
    </source>
</evidence>
<accession>A0A516F093</accession>
<dbReference type="AlphaFoldDB" id="A0A516F093"/>
<keyword evidence="12" id="KW-0496">Mitochondrion</keyword>
<dbReference type="Pfam" id="PF00420">
    <property type="entry name" value="Oxidored_q2"/>
    <property type="match status" value="1"/>
</dbReference>
<sequence>MINFFFFFFLMGVLSLSLVRKHIFLCLISLEFIIIYLLLIFYFYCLMFFSSLYLYVIFLTFCVCEGVLGLSLIVLMIRCHSNDYLNSIYMW</sequence>
<evidence type="ECO:0000256" key="6">
    <source>
        <dbReference type="ARBA" id="ARBA00022989"/>
    </source>
</evidence>
<evidence type="ECO:0000256" key="4">
    <source>
        <dbReference type="ARBA" id="ARBA00022692"/>
    </source>
</evidence>
<keyword evidence="6 11" id="KW-1133">Transmembrane helix</keyword>
<comment type="subcellular location">
    <subcellularLocation>
        <location evidence="1">Membrane</location>
        <topology evidence="1">Multi-pass membrane protein</topology>
    </subcellularLocation>
</comment>
<dbReference type="EMBL" id="MK251148">
    <property type="protein sequence ID" value="QDO72173.1"/>
    <property type="molecule type" value="Genomic_DNA"/>
</dbReference>
<evidence type="ECO:0000256" key="1">
    <source>
        <dbReference type="ARBA" id="ARBA00004141"/>
    </source>
</evidence>
<keyword evidence="8 11" id="KW-0472">Membrane</keyword>
<evidence type="ECO:0000256" key="2">
    <source>
        <dbReference type="ARBA" id="ARBA00010519"/>
    </source>
</evidence>
<reference evidence="12" key="1">
    <citation type="journal article" date="2019" name="Mol. Phylogenet. Evol.">
        <title>Insights into the phylogeny of Hemiptera from increased mitogenomic taxon sampling.</title>
        <authorList>
            <person name="Song N."/>
            <person name="Zhang H."/>
            <person name="Zhao T."/>
        </authorList>
    </citation>
    <scope>NUCLEOTIDE SEQUENCE</scope>
</reference>